<gene>
    <name evidence="1" type="ORF">CEXT_389871</name>
</gene>
<evidence type="ECO:0000313" key="1">
    <source>
        <dbReference type="EMBL" id="GIY66613.1"/>
    </source>
</evidence>
<organism evidence="1 2">
    <name type="scientific">Caerostris extrusa</name>
    <name type="common">Bark spider</name>
    <name type="synonym">Caerostris bankana</name>
    <dbReference type="NCBI Taxonomy" id="172846"/>
    <lineage>
        <taxon>Eukaryota</taxon>
        <taxon>Metazoa</taxon>
        <taxon>Ecdysozoa</taxon>
        <taxon>Arthropoda</taxon>
        <taxon>Chelicerata</taxon>
        <taxon>Arachnida</taxon>
        <taxon>Araneae</taxon>
        <taxon>Araneomorphae</taxon>
        <taxon>Entelegynae</taxon>
        <taxon>Araneoidea</taxon>
        <taxon>Araneidae</taxon>
        <taxon>Caerostris</taxon>
    </lineage>
</organism>
<evidence type="ECO:0000313" key="2">
    <source>
        <dbReference type="Proteomes" id="UP001054945"/>
    </source>
</evidence>
<protein>
    <submittedName>
        <fullName evidence="1">Uncharacterized protein</fullName>
    </submittedName>
</protein>
<dbReference type="EMBL" id="BPLR01014135">
    <property type="protein sequence ID" value="GIY66613.1"/>
    <property type="molecule type" value="Genomic_DNA"/>
</dbReference>
<name>A0AAV4V9B6_CAEEX</name>
<dbReference type="AlphaFoldDB" id="A0AAV4V9B6"/>
<dbReference type="Proteomes" id="UP001054945">
    <property type="component" value="Unassembled WGS sequence"/>
</dbReference>
<keyword evidence="2" id="KW-1185">Reference proteome</keyword>
<accession>A0AAV4V9B6</accession>
<reference evidence="1 2" key="1">
    <citation type="submission" date="2021-06" db="EMBL/GenBank/DDBJ databases">
        <title>Caerostris extrusa draft genome.</title>
        <authorList>
            <person name="Kono N."/>
            <person name="Arakawa K."/>
        </authorList>
    </citation>
    <scope>NUCLEOTIDE SEQUENCE [LARGE SCALE GENOMIC DNA]</scope>
</reference>
<sequence length="78" mass="9100">MEFECFLLDIKKRFKEATELGNQLRVVDGRNQAISKCMYRPGDHHVKLLEWGSLILKPRPNSKRMKNLNLQTFIAVPS</sequence>
<comment type="caution">
    <text evidence="1">The sequence shown here is derived from an EMBL/GenBank/DDBJ whole genome shotgun (WGS) entry which is preliminary data.</text>
</comment>
<proteinExistence type="predicted"/>